<evidence type="ECO:0000313" key="12">
    <source>
        <dbReference type="EMBL" id="OJX56230.1"/>
    </source>
</evidence>
<dbReference type="FunFam" id="3.30.300.20:FF:000005">
    <property type="entry name" value="Transcription termination/antitermination protein NusA"/>
    <property type="match status" value="1"/>
</dbReference>
<dbReference type="GO" id="GO:0003700">
    <property type="term" value="F:DNA-binding transcription factor activity"/>
    <property type="evidence" value="ECO:0007669"/>
    <property type="project" value="InterPro"/>
</dbReference>
<keyword evidence="2 7" id="KW-0963">Cytoplasm</keyword>
<dbReference type="InterPro" id="IPR036555">
    <property type="entry name" value="NusA_N_sf"/>
</dbReference>
<dbReference type="Gene3D" id="3.30.300.20">
    <property type="match status" value="2"/>
</dbReference>
<dbReference type="SUPFAM" id="SSF50249">
    <property type="entry name" value="Nucleic acid-binding proteins"/>
    <property type="match status" value="1"/>
</dbReference>
<dbReference type="SUPFAM" id="SSF54814">
    <property type="entry name" value="Prokaryotic type KH domain (KH-domain type II)"/>
    <property type="match status" value="2"/>
</dbReference>
<feature type="region of interest" description="Disordered" evidence="8">
    <location>
        <begin position="435"/>
        <end position="488"/>
    </location>
</feature>
<dbReference type="AlphaFoldDB" id="A0A1M3KV22"/>
<evidence type="ECO:0000256" key="1">
    <source>
        <dbReference type="ARBA" id="ARBA00022472"/>
    </source>
</evidence>
<keyword evidence="1 7" id="KW-0806">Transcription termination</keyword>
<evidence type="ECO:0000256" key="6">
    <source>
        <dbReference type="ARBA" id="ARBA00023163"/>
    </source>
</evidence>
<keyword evidence="4 7" id="KW-0694">RNA-binding</keyword>
<keyword evidence="6 7" id="KW-0804">Transcription</keyword>
<dbReference type="PANTHER" id="PTHR22648:SF0">
    <property type="entry name" value="TRANSCRIPTION TERMINATION_ANTITERMINATION PROTEIN NUSA"/>
    <property type="match status" value="1"/>
</dbReference>
<dbReference type="GO" id="GO:0003723">
    <property type="term" value="F:RNA binding"/>
    <property type="evidence" value="ECO:0007669"/>
    <property type="project" value="UniProtKB-UniRule"/>
</dbReference>
<feature type="compositionally biased region" description="Acidic residues" evidence="8">
    <location>
        <begin position="464"/>
        <end position="488"/>
    </location>
</feature>
<evidence type="ECO:0000256" key="5">
    <source>
        <dbReference type="ARBA" id="ARBA00023015"/>
    </source>
</evidence>
<keyword evidence="3 7" id="KW-0889">Transcription antitermination</keyword>
<comment type="caution">
    <text evidence="12">The sequence shown here is derived from an EMBL/GenBank/DDBJ whole genome shotgun (WGS) entry which is preliminary data.</text>
</comment>
<dbReference type="InterPro" id="IPR009019">
    <property type="entry name" value="KH_sf_prok-type"/>
</dbReference>
<dbReference type="SUPFAM" id="SSF69705">
    <property type="entry name" value="Transcription factor NusA, N-terminal domain"/>
    <property type="match status" value="1"/>
</dbReference>
<comment type="similarity">
    <text evidence="7">Belongs to the NusA family.</text>
</comment>
<evidence type="ECO:0000259" key="10">
    <source>
        <dbReference type="Pfam" id="PF13184"/>
    </source>
</evidence>
<reference evidence="12 13" key="1">
    <citation type="submission" date="2016-09" db="EMBL/GenBank/DDBJ databases">
        <title>Genome-resolved meta-omics ties microbial dynamics to process performance in biotechnology for thiocyanate degradation.</title>
        <authorList>
            <person name="Kantor R.S."/>
            <person name="Huddy R.J."/>
            <person name="Iyer R."/>
            <person name="Thomas B.C."/>
            <person name="Brown C.T."/>
            <person name="Anantharaman K."/>
            <person name="Tringe S."/>
            <person name="Hettich R.L."/>
            <person name="Harrison S.T."/>
            <person name="Banfield J.F."/>
        </authorList>
    </citation>
    <scope>NUCLEOTIDE SEQUENCE [LARGE SCALE GENOMIC DNA]</scope>
    <source>
        <strain evidence="12">59-99</strain>
    </source>
</reference>
<dbReference type="CDD" id="cd22529">
    <property type="entry name" value="KH-II_NusA_rpt2"/>
    <property type="match status" value="1"/>
</dbReference>
<name>A0A1M3KV22_9BACT</name>
<comment type="subunit">
    <text evidence="7">Monomer. Binds directly to the core enzyme of the DNA-dependent RNA polymerase and to nascent RNA.</text>
</comment>
<dbReference type="InterPro" id="IPR030842">
    <property type="entry name" value="TF_NusA_bacterial"/>
</dbReference>
<evidence type="ECO:0000256" key="3">
    <source>
        <dbReference type="ARBA" id="ARBA00022814"/>
    </source>
</evidence>
<dbReference type="HAMAP" id="MF_00945_B">
    <property type="entry name" value="NusA_B"/>
    <property type="match status" value="1"/>
</dbReference>
<dbReference type="InterPro" id="IPR012340">
    <property type="entry name" value="NA-bd_OB-fold"/>
</dbReference>
<feature type="domain" description="NusA-like second KH" evidence="11">
    <location>
        <begin position="299"/>
        <end position="357"/>
    </location>
</feature>
<dbReference type="Gene3D" id="2.40.50.140">
    <property type="entry name" value="Nucleic acid-binding proteins"/>
    <property type="match status" value="1"/>
</dbReference>
<dbReference type="GO" id="GO:0005829">
    <property type="term" value="C:cytosol"/>
    <property type="evidence" value="ECO:0007669"/>
    <property type="project" value="TreeGrafter"/>
</dbReference>
<accession>A0A1M3KV22</accession>
<dbReference type="Pfam" id="PF08529">
    <property type="entry name" value="NusA_N"/>
    <property type="match status" value="1"/>
</dbReference>
<evidence type="ECO:0000256" key="7">
    <source>
        <dbReference type="HAMAP-Rule" id="MF_00945"/>
    </source>
</evidence>
<evidence type="ECO:0000256" key="8">
    <source>
        <dbReference type="SAM" id="MobiDB-lite"/>
    </source>
</evidence>
<dbReference type="Gene3D" id="3.30.1480.10">
    <property type="entry name" value="NusA, N-terminal domain"/>
    <property type="match status" value="1"/>
</dbReference>
<feature type="domain" description="Transcription factor NusA first KH" evidence="10">
    <location>
        <begin position="217"/>
        <end position="294"/>
    </location>
</feature>
<proteinExistence type="inferred from homology"/>
<dbReference type="InterPro" id="IPR015946">
    <property type="entry name" value="KH_dom-like_a/b"/>
</dbReference>
<evidence type="ECO:0000259" key="11">
    <source>
        <dbReference type="Pfam" id="PF26594"/>
    </source>
</evidence>
<evidence type="ECO:0000313" key="13">
    <source>
        <dbReference type="Proteomes" id="UP000184233"/>
    </source>
</evidence>
<dbReference type="NCBIfam" id="TIGR01953">
    <property type="entry name" value="NusA"/>
    <property type="match status" value="1"/>
</dbReference>
<evidence type="ECO:0000256" key="4">
    <source>
        <dbReference type="ARBA" id="ARBA00022884"/>
    </source>
</evidence>
<evidence type="ECO:0000256" key="2">
    <source>
        <dbReference type="ARBA" id="ARBA00022490"/>
    </source>
</evidence>
<dbReference type="InterPro" id="IPR025249">
    <property type="entry name" value="TF_NusA_KH_1st"/>
</dbReference>
<comment type="subcellular location">
    <subcellularLocation>
        <location evidence="7">Cytoplasm</location>
    </subcellularLocation>
</comment>
<dbReference type="InterPro" id="IPR010213">
    <property type="entry name" value="TF_NusA"/>
</dbReference>
<dbReference type="STRING" id="1895771.BGO89_12880"/>
<dbReference type="CDD" id="cd02134">
    <property type="entry name" value="KH-II_NusA_rpt1"/>
    <property type="match status" value="1"/>
</dbReference>
<protein>
    <recommendedName>
        <fullName evidence="7">Transcription termination/antitermination protein NusA</fullName>
    </recommendedName>
</protein>
<dbReference type="GO" id="GO:0006353">
    <property type="term" value="P:DNA-templated transcription termination"/>
    <property type="evidence" value="ECO:0007669"/>
    <property type="project" value="UniProtKB-UniRule"/>
</dbReference>
<dbReference type="FunFam" id="3.30.300.20:FF:000002">
    <property type="entry name" value="Transcription termination/antitermination protein NusA"/>
    <property type="match status" value="1"/>
</dbReference>
<dbReference type="InterPro" id="IPR013735">
    <property type="entry name" value="TF_NusA_N"/>
</dbReference>
<dbReference type="Proteomes" id="UP000184233">
    <property type="component" value="Unassembled WGS sequence"/>
</dbReference>
<sequence length="488" mass="55215">MARRKVKQKIDNKKLIIEAFNEMAREKSIDRDLLQGIVEETLSLMVKKKYGLNANFDIIVNMEKGDIEIYLMKTVVEEIEDPETEITVQQVLELSGEVIEVGDEYLEEITLENIADSFGRRLIAQAIQTLNQRIRDVEKDNIYDEYAKRVGEVIIGEIYQVRPNNILVMHNKIEMRLPREEQIPNERLKKNQQVKAILKEVRRSGGATGLPDVILSRSDDSFLARLFEQEIPEIYDGIIEIRAIAREPGERAKVGVTSFDERVDPVGACVGMKGIRIHAIVRELNNENIDIIEYTDDPRLFIARALSPAKVRDIQLSTETRQATVIVPDDQVSLAIGKNGQNVRLASKLTGYSLALVKEGAEDIELIEFRDELGRELYDGLINNGIDTAREFLEADPAMLLTFMTKDKIVEIRSIILEEFEEREDQRYLRALDEVAADGTSTDEGDVHDDLAEAYAEDTPQVYAEDEEGSEEGTADEEVVGDAGESEE</sequence>
<keyword evidence="5 7" id="KW-0805">Transcription regulation</keyword>
<comment type="function">
    <text evidence="7">Participates in both transcription termination and antitermination.</text>
</comment>
<dbReference type="InterPro" id="IPR058582">
    <property type="entry name" value="KH_NusA_2nd"/>
</dbReference>
<dbReference type="Pfam" id="PF13184">
    <property type="entry name" value="KH_NusA_1st"/>
    <property type="match status" value="1"/>
</dbReference>
<dbReference type="PROSITE" id="PS50084">
    <property type="entry name" value="KH_TYPE_1"/>
    <property type="match status" value="1"/>
</dbReference>
<dbReference type="EMBL" id="MKVH01000025">
    <property type="protein sequence ID" value="OJX56230.1"/>
    <property type="molecule type" value="Genomic_DNA"/>
</dbReference>
<evidence type="ECO:0000259" key="9">
    <source>
        <dbReference type="Pfam" id="PF08529"/>
    </source>
</evidence>
<feature type="domain" description="Transcription factor NusA N-terminal" evidence="9">
    <location>
        <begin position="16"/>
        <end position="140"/>
    </location>
</feature>
<organism evidence="12 13">
    <name type="scientific">Candidatus Kapaibacterium thiocyanatum</name>
    <dbReference type="NCBI Taxonomy" id="1895771"/>
    <lineage>
        <taxon>Bacteria</taxon>
        <taxon>Pseudomonadati</taxon>
        <taxon>Candidatus Kapaibacteriota</taxon>
        <taxon>Candidatus Kapaibacteriia</taxon>
        <taxon>Candidatus Kapaibacteriales</taxon>
        <taxon>Candidatus Kapaibacteriaceae</taxon>
        <taxon>Candidatus Kapaibacterium</taxon>
    </lineage>
</organism>
<gene>
    <name evidence="7" type="primary">nusA</name>
    <name evidence="12" type="ORF">BGO89_12880</name>
</gene>
<dbReference type="GO" id="GO:0031564">
    <property type="term" value="P:transcription antitermination"/>
    <property type="evidence" value="ECO:0007669"/>
    <property type="project" value="UniProtKB-UniRule"/>
</dbReference>
<dbReference type="Pfam" id="PF26594">
    <property type="entry name" value="KH_NusA_2nd"/>
    <property type="match status" value="1"/>
</dbReference>
<dbReference type="PANTHER" id="PTHR22648">
    <property type="entry name" value="TRANSCRIPTION TERMINATION FACTOR NUSA"/>
    <property type="match status" value="1"/>
</dbReference>